<evidence type="ECO:0000256" key="4">
    <source>
        <dbReference type="ARBA" id="ARBA00022825"/>
    </source>
</evidence>
<evidence type="ECO:0000256" key="5">
    <source>
        <dbReference type="PROSITE-ProRule" id="PRU01240"/>
    </source>
</evidence>
<dbReference type="GO" id="GO:0006508">
    <property type="term" value="P:proteolysis"/>
    <property type="evidence" value="ECO:0007669"/>
    <property type="project" value="UniProtKB-KW"/>
</dbReference>
<evidence type="ECO:0000256" key="3">
    <source>
        <dbReference type="ARBA" id="ARBA00022801"/>
    </source>
</evidence>
<dbReference type="InterPro" id="IPR050131">
    <property type="entry name" value="Peptidase_S8_subtilisin-like"/>
</dbReference>
<organism evidence="7 8">
    <name type="scientific">Candidatus Doudnabacteria bacterium CG10_big_fil_rev_8_21_14_0_10_41_10</name>
    <dbReference type="NCBI Taxonomy" id="1974551"/>
    <lineage>
        <taxon>Bacteria</taxon>
        <taxon>Candidatus Doudnaibacteriota</taxon>
    </lineage>
</organism>
<keyword evidence="4 5" id="KW-0720">Serine protease</keyword>
<evidence type="ECO:0000256" key="1">
    <source>
        <dbReference type="ARBA" id="ARBA00011073"/>
    </source>
</evidence>
<dbReference type="PANTHER" id="PTHR43806:SF11">
    <property type="entry name" value="CEREVISIN-RELATED"/>
    <property type="match status" value="1"/>
</dbReference>
<keyword evidence="2 5" id="KW-0645">Protease</keyword>
<evidence type="ECO:0000313" key="8">
    <source>
        <dbReference type="Proteomes" id="UP000230557"/>
    </source>
</evidence>
<gene>
    <name evidence="7" type="ORF">COT91_03905</name>
</gene>
<dbReference type="CDD" id="cd00306">
    <property type="entry name" value="Peptidases_S8_S53"/>
    <property type="match status" value="1"/>
</dbReference>
<comment type="similarity">
    <text evidence="1 5">Belongs to the peptidase S8 family.</text>
</comment>
<feature type="active site" description="Charge relay system" evidence="5">
    <location>
        <position position="320"/>
    </location>
</feature>
<dbReference type="Pfam" id="PF00082">
    <property type="entry name" value="Peptidase_S8"/>
    <property type="match status" value="1"/>
</dbReference>
<dbReference type="SUPFAM" id="SSF52743">
    <property type="entry name" value="Subtilisin-like"/>
    <property type="match status" value="1"/>
</dbReference>
<dbReference type="Gene3D" id="3.40.50.200">
    <property type="entry name" value="Peptidase S8/S53 domain"/>
    <property type="match status" value="1"/>
</dbReference>
<dbReference type="InterPro" id="IPR023827">
    <property type="entry name" value="Peptidase_S8_Asp-AS"/>
</dbReference>
<evidence type="ECO:0000259" key="6">
    <source>
        <dbReference type="Pfam" id="PF00082"/>
    </source>
</evidence>
<feature type="domain" description="Peptidase S8/S53" evidence="6">
    <location>
        <begin position="101"/>
        <end position="356"/>
    </location>
</feature>
<feature type="active site" description="Charge relay system" evidence="5">
    <location>
        <position position="142"/>
    </location>
</feature>
<sequence length="630" mass="69646">MKEWGDKRGRIEMKRINAIMLILIFFLLAGRVQAQEIRFEDRIEVKAVKLAGPQARLAEAEETEEGPAFRKPNDTLYPQQKNLLAIGFPLFYQQDPSGYEGIPIVLVDTGVWDHPDLKLDCDQSRSFVSDPNPCIDPGSNGHGTLMAGFAAARTDNSEGIAGISGRSPVISFRIFEPKTVGETWYYHSTYEITSRAFEALLEIEEPRFVVNCSFMVNLPPDHPLVQTMQHVMRLLRDRAIFVSAVGNNHQYIDPENPHIYPAGINEPNHIVVGSIGEFGEITNHSNYGSIVDVVSPHQGITTSNQRDNQLYVDIFSGGTSSSTAHTSGVVATIWSQFPEADTGQVVRAVLEGTAPAVMFTEKAGFPPGIGSLNIPAAYKKLRRILDGEEVSPIQVSGVVSAFRSQNLRAENGNPILSPGSLVSIYGTNFLGDDEKGSVEIWLNGAAVRLKPFYEGRYQVNLQTPEDLFRIRSKDNRWAIVRLDELGAIEDWELLPSFDAGLNPGVAYGNDWWPVMTFAKTGEFVTDTNAPQAGDDLTIFLTGIVKNPGNPYGVPEIVEGMFLHPNFENPEEVFPVIEIETKETLVKGVYSLTFTIPEGVRPAGYVAWMKIQVGDQVLPVNFPLREPPVEE</sequence>
<dbReference type="Proteomes" id="UP000230557">
    <property type="component" value="Unassembled WGS sequence"/>
</dbReference>
<dbReference type="GO" id="GO:0004252">
    <property type="term" value="F:serine-type endopeptidase activity"/>
    <property type="evidence" value="ECO:0007669"/>
    <property type="project" value="UniProtKB-UniRule"/>
</dbReference>
<dbReference type="InterPro" id="IPR015500">
    <property type="entry name" value="Peptidase_S8_subtilisin-rel"/>
</dbReference>
<dbReference type="InterPro" id="IPR000209">
    <property type="entry name" value="Peptidase_S8/S53_dom"/>
</dbReference>
<dbReference type="PANTHER" id="PTHR43806">
    <property type="entry name" value="PEPTIDASE S8"/>
    <property type="match status" value="1"/>
</dbReference>
<keyword evidence="3 5" id="KW-0378">Hydrolase</keyword>
<name>A0A2H0VCY3_9BACT</name>
<dbReference type="PROSITE" id="PS51892">
    <property type="entry name" value="SUBTILASE"/>
    <property type="match status" value="1"/>
</dbReference>
<feature type="active site" description="Charge relay system" evidence="5">
    <location>
        <position position="108"/>
    </location>
</feature>
<dbReference type="PRINTS" id="PR00723">
    <property type="entry name" value="SUBTILISIN"/>
</dbReference>
<accession>A0A2H0VCY3</accession>
<dbReference type="InterPro" id="IPR036852">
    <property type="entry name" value="Peptidase_S8/S53_dom_sf"/>
</dbReference>
<dbReference type="PROSITE" id="PS00136">
    <property type="entry name" value="SUBTILASE_ASP"/>
    <property type="match status" value="1"/>
</dbReference>
<reference evidence="8" key="1">
    <citation type="submission" date="2017-09" db="EMBL/GenBank/DDBJ databases">
        <title>Depth-based differentiation of microbial function through sediment-hosted aquifers and enrichment of novel symbionts in the deep terrestrial subsurface.</title>
        <authorList>
            <person name="Probst A.J."/>
            <person name="Ladd B."/>
            <person name="Jarett J.K."/>
            <person name="Geller-Mcgrath D.E."/>
            <person name="Sieber C.M.K."/>
            <person name="Emerson J.B."/>
            <person name="Anantharaman K."/>
            <person name="Thomas B.C."/>
            <person name="Malmstrom R."/>
            <person name="Stieglmeier M."/>
            <person name="Klingl A."/>
            <person name="Woyke T."/>
            <person name="Ryan C.M."/>
            <person name="Banfield J.F."/>
        </authorList>
    </citation>
    <scope>NUCLEOTIDE SEQUENCE [LARGE SCALE GENOMIC DNA]</scope>
</reference>
<dbReference type="EMBL" id="PFAJ01000052">
    <property type="protein sequence ID" value="PIR96946.1"/>
    <property type="molecule type" value="Genomic_DNA"/>
</dbReference>
<protein>
    <recommendedName>
        <fullName evidence="6">Peptidase S8/S53 domain-containing protein</fullName>
    </recommendedName>
</protein>
<dbReference type="AlphaFoldDB" id="A0A2H0VCY3"/>
<evidence type="ECO:0000256" key="2">
    <source>
        <dbReference type="ARBA" id="ARBA00022670"/>
    </source>
</evidence>
<comment type="caution">
    <text evidence="7">The sequence shown here is derived from an EMBL/GenBank/DDBJ whole genome shotgun (WGS) entry which is preliminary data.</text>
</comment>
<evidence type="ECO:0000313" key="7">
    <source>
        <dbReference type="EMBL" id="PIR96946.1"/>
    </source>
</evidence>
<proteinExistence type="inferred from homology"/>